<dbReference type="EMBL" id="JAVTTO010000002">
    <property type="protein sequence ID" value="MDT7832017.1"/>
    <property type="molecule type" value="Genomic_DNA"/>
</dbReference>
<accession>A0ABU3LG43</accession>
<dbReference type="InterPro" id="IPR014973">
    <property type="entry name" value="DUF1835"/>
</dbReference>
<organism evidence="2 3">
    <name type="scientific">Asprobacillus argus</name>
    <dbReference type="NCBI Taxonomy" id="3076534"/>
    <lineage>
        <taxon>Bacteria</taxon>
        <taxon>Pseudomonadati</taxon>
        <taxon>Bacteroidota</taxon>
        <taxon>Flavobacteriia</taxon>
        <taxon>Flavobacteriales</taxon>
        <taxon>Flavobacteriaceae</taxon>
        <taxon>Asprobacillus</taxon>
    </lineage>
</organism>
<evidence type="ECO:0000313" key="3">
    <source>
        <dbReference type="Proteomes" id="UP001257277"/>
    </source>
</evidence>
<evidence type="ECO:0000259" key="1">
    <source>
        <dbReference type="Pfam" id="PF08874"/>
    </source>
</evidence>
<protein>
    <submittedName>
        <fullName evidence="2">DUF1835 domain-containing protein</fullName>
    </submittedName>
</protein>
<evidence type="ECO:0000313" key="2">
    <source>
        <dbReference type="EMBL" id="MDT7832017.1"/>
    </source>
</evidence>
<feature type="domain" description="DUF1835" evidence="1">
    <location>
        <begin position="5"/>
        <end position="111"/>
    </location>
</feature>
<sequence>MNKVLHITNGDSLTDYLNELGFQGDFLTWQEMLCEGPVISNINSKKFFDIRSSFLKEYYDIEVNKFDFNRDLIKLEHTENYDAIILWFEYDLFCHINMLGVISLLHQKKIDKPIYLVTSGFISGEKSLKGLPELNPDQLREHFHARIKLTKEDQELAVDLWNIYCGMDHNLFKPYIVSNSSFKYMSNCLKAHIERFPNQKTGLSVLEENILTIVKDRDVKSKHHLLGYILNYQGYYGFGDLQMERIIEKLSIFFKSSTEKLELNRNGHEALLGQHNFAREVKNNMIYGGVQRLNYQFNSEKNKLIKTILNVY</sequence>
<dbReference type="Proteomes" id="UP001257277">
    <property type="component" value="Unassembled WGS sequence"/>
</dbReference>
<proteinExistence type="predicted"/>
<reference evidence="2 3" key="1">
    <citation type="submission" date="2023-09" db="EMBL/GenBank/DDBJ databases">
        <title>Novel taxa isolated from Blanes Bay.</title>
        <authorList>
            <person name="Rey-Velasco X."/>
            <person name="Lucena T."/>
        </authorList>
    </citation>
    <scope>NUCLEOTIDE SEQUENCE [LARGE SCALE GENOMIC DNA]</scope>
    <source>
        <strain evidence="2 3">S356</strain>
    </source>
</reference>
<gene>
    <name evidence="2" type="ORF">RQM59_06475</name>
</gene>
<dbReference type="Pfam" id="PF08874">
    <property type="entry name" value="DUF1835"/>
    <property type="match status" value="1"/>
</dbReference>
<name>A0ABU3LG43_9FLAO</name>
<dbReference type="RefSeq" id="WP_349241269.1">
    <property type="nucleotide sequence ID" value="NZ_JAVTTO010000002.1"/>
</dbReference>
<keyword evidence="3" id="KW-1185">Reference proteome</keyword>
<comment type="caution">
    <text evidence="2">The sequence shown here is derived from an EMBL/GenBank/DDBJ whole genome shotgun (WGS) entry which is preliminary data.</text>
</comment>